<dbReference type="PANTHER" id="PTHR31984">
    <property type="entry name" value="TRANSPORTER, PUTATIVE (DUF179)-RELATED"/>
    <property type="match status" value="1"/>
</dbReference>
<keyword evidence="2" id="KW-1185">Reference proteome</keyword>
<dbReference type="Pfam" id="PF02622">
    <property type="entry name" value="DUF179"/>
    <property type="match status" value="1"/>
</dbReference>
<dbReference type="EMBL" id="JAQGEF010000012">
    <property type="protein sequence ID" value="MDA3615334.1"/>
    <property type="molecule type" value="Genomic_DNA"/>
</dbReference>
<dbReference type="SUPFAM" id="SSF143456">
    <property type="entry name" value="VC0467-like"/>
    <property type="match status" value="1"/>
</dbReference>
<accession>A0ABT4UKF5</accession>
<dbReference type="PANTHER" id="PTHR31984:SF17">
    <property type="entry name" value="TRANSCRIPTIONAL REGULATOR"/>
    <property type="match status" value="1"/>
</dbReference>
<reference evidence="1 2" key="1">
    <citation type="submission" date="2022-12" db="EMBL/GenBank/DDBJ databases">
        <title>Chitinophagaceae gen. sp. nov., a new member of the family Chitinophagaceae, isolated from soil in a chemical factory.</title>
        <authorList>
            <person name="Ke Z."/>
        </authorList>
    </citation>
    <scope>NUCLEOTIDE SEQUENCE [LARGE SCALE GENOMIC DNA]</scope>
    <source>
        <strain evidence="1 2">LY-5</strain>
    </source>
</reference>
<dbReference type="InterPro" id="IPR003774">
    <property type="entry name" value="AlgH-like"/>
</dbReference>
<comment type="caution">
    <text evidence="1">The sequence shown here is derived from an EMBL/GenBank/DDBJ whole genome shotgun (WGS) entry which is preliminary data.</text>
</comment>
<proteinExistence type="predicted"/>
<sequence>MQQLQEGSFLKATALLDETIFEGTTIFLTEYNDKGTVGCIVNKAFGRSINELSEFLYVPEFPLYNGGPVATEYLFFIHQAPAIIPGGKLVKDGVYVSGSFKQAIEALCKKQVDENDLKIFVGYCGWDKDQLEGEIAEGSWKVVNDNAVFAFE</sequence>
<evidence type="ECO:0000313" key="1">
    <source>
        <dbReference type="EMBL" id="MDA3615334.1"/>
    </source>
</evidence>
<organism evidence="1 2">
    <name type="scientific">Polluticaenibacter yanchengensis</name>
    <dbReference type="NCBI Taxonomy" id="3014562"/>
    <lineage>
        <taxon>Bacteria</taxon>
        <taxon>Pseudomonadati</taxon>
        <taxon>Bacteroidota</taxon>
        <taxon>Chitinophagia</taxon>
        <taxon>Chitinophagales</taxon>
        <taxon>Chitinophagaceae</taxon>
        <taxon>Polluticaenibacter</taxon>
    </lineage>
</organism>
<evidence type="ECO:0000313" key="2">
    <source>
        <dbReference type="Proteomes" id="UP001210231"/>
    </source>
</evidence>
<dbReference type="Gene3D" id="3.40.1740.10">
    <property type="entry name" value="VC0467-like"/>
    <property type="match status" value="1"/>
</dbReference>
<dbReference type="RefSeq" id="WP_407031660.1">
    <property type="nucleotide sequence ID" value="NZ_JAQGEF010000012.1"/>
</dbReference>
<dbReference type="Proteomes" id="UP001210231">
    <property type="component" value="Unassembled WGS sequence"/>
</dbReference>
<protein>
    <submittedName>
        <fullName evidence="1">YqgE/AlgH family protein</fullName>
    </submittedName>
</protein>
<name>A0ABT4UKF5_9BACT</name>
<gene>
    <name evidence="1" type="ORF">O3P16_10985</name>
</gene>